<dbReference type="PANTHER" id="PTHR22901">
    <property type="entry name" value="SIALATE O-ACETYLESTERASE"/>
    <property type="match status" value="1"/>
</dbReference>
<sequence length="659" mass="72663">MNLKRTLFLLAAVLPLQLSAKVTLPAIFTDNMVLQQQSDVKIWGRAKPGKAVKVTTSWDGKTYAATASATGGWEVRVSTPVAGGPYTVTVSDGKPVELKNVLIGEVWLCSGQSNMEMRVADRVLNYEQEMKEADAYGNIRLLHIDNTTSPVPLDEASVRHGGWQVCSGENIADFSATGYFFGKELYKNLGIPIGLIESCWGGTYAESWTSAEALSEMPYFRPRVEKVKQIPESREARNKMFHDDMDEWRLRMMQVDKAFEDGRAVWAESSFDDSSWGEIAVPGFVQDQGLDGFSGFMWVRRDVEIPAGWAGKELTLTLAAIDDNDFTYFNGVEVGHTEGCMAFRSYKIPASLVKAGKATVAVRVMDTGGKGGIFGDANSIALAKSDSEKLPLAGQWKYKVSMGLGDAPDMPVNTATEPNYPTFLFNAMIHPLVDYAIRGAIWYQGEANVARAAQYRDLLPLMIHDWRQHWGYAFPFYIVQLPNYMKAQEGPEESEWAELREAQKHALRLENTGLAVCIDVGDGDDLHPKNKPAVGRRLSLVARALTYGEQIPYSGPVYEGYRIEGNTIRIDFSHTDKGLKTSDGGPVRGFYIAGPDHKFHAAKAVIEGNTVVVSSDGVRFPVGVRYAWANNPVCNLSNGAGLPAGPFRTDDWTDGAKRY</sequence>
<dbReference type="InterPro" id="IPR036514">
    <property type="entry name" value="SGNH_hydro_sf"/>
</dbReference>
<feature type="domain" description="Sialate O-acetylesterase" evidence="3">
    <location>
        <begin position="435"/>
        <end position="531"/>
    </location>
</feature>
<evidence type="ECO:0000256" key="1">
    <source>
        <dbReference type="ARBA" id="ARBA00022801"/>
    </source>
</evidence>
<dbReference type="SUPFAM" id="SSF52266">
    <property type="entry name" value="SGNH hydrolase"/>
    <property type="match status" value="1"/>
</dbReference>
<dbReference type="Gene3D" id="2.60.40.10">
    <property type="entry name" value="Immunoglobulins"/>
    <property type="match status" value="1"/>
</dbReference>
<accession>A0A1Y3QVH2</accession>
<dbReference type="AlphaFoldDB" id="A0A1Y3QVH2"/>
<evidence type="ECO:0000256" key="2">
    <source>
        <dbReference type="SAM" id="SignalP"/>
    </source>
</evidence>
<gene>
    <name evidence="4" type="ORF">B5G41_07985</name>
</gene>
<dbReference type="GO" id="GO:0004553">
    <property type="term" value="F:hydrolase activity, hydrolyzing O-glycosyl compounds"/>
    <property type="evidence" value="ECO:0007669"/>
    <property type="project" value="InterPro"/>
</dbReference>
<dbReference type="PANTHER" id="PTHR22901:SF0">
    <property type="entry name" value="SIALATE O-ACETYLESTERASE"/>
    <property type="match status" value="1"/>
</dbReference>
<dbReference type="OrthoDB" id="9816001at2"/>
<dbReference type="EMBL" id="NFHB01000004">
    <property type="protein sequence ID" value="OUN03616.1"/>
    <property type="molecule type" value="Genomic_DNA"/>
</dbReference>
<dbReference type="InterPro" id="IPR008979">
    <property type="entry name" value="Galactose-bd-like_sf"/>
</dbReference>
<dbReference type="GO" id="GO:0001681">
    <property type="term" value="F:sialate O-acetylesterase activity"/>
    <property type="evidence" value="ECO:0007669"/>
    <property type="project" value="InterPro"/>
</dbReference>
<feature type="signal peptide" evidence="2">
    <location>
        <begin position="1"/>
        <end position="20"/>
    </location>
</feature>
<name>A0A1Y3QVH2_9BACT</name>
<dbReference type="Proteomes" id="UP000195772">
    <property type="component" value="Unassembled WGS sequence"/>
</dbReference>
<dbReference type="eggNOG" id="COG3250">
    <property type="taxonomic scope" value="Bacteria"/>
</dbReference>
<dbReference type="Pfam" id="PF03629">
    <property type="entry name" value="SASA"/>
    <property type="match status" value="1"/>
</dbReference>
<dbReference type="SUPFAM" id="SSF49785">
    <property type="entry name" value="Galactose-binding domain-like"/>
    <property type="match status" value="1"/>
</dbReference>
<dbReference type="RefSeq" id="WP_087402235.1">
    <property type="nucleotide sequence ID" value="NZ_NFHB01000004.1"/>
</dbReference>
<proteinExistence type="predicted"/>
<keyword evidence="2" id="KW-0732">Signal</keyword>
<dbReference type="InterPro" id="IPR039329">
    <property type="entry name" value="SIAE"/>
</dbReference>
<dbReference type="Gene3D" id="3.40.50.1110">
    <property type="entry name" value="SGNH hydrolase"/>
    <property type="match status" value="2"/>
</dbReference>
<dbReference type="InterPro" id="IPR005181">
    <property type="entry name" value="SASA"/>
</dbReference>
<evidence type="ECO:0000313" key="5">
    <source>
        <dbReference type="Proteomes" id="UP000195772"/>
    </source>
</evidence>
<keyword evidence="1" id="KW-0378">Hydrolase</keyword>
<comment type="caution">
    <text evidence="4">The sequence shown here is derived from an EMBL/GenBank/DDBJ whole genome shotgun (WGS) entry which is preliminary data.</text>
</comment>
<organism evidence="4 5">
    <name type="scientific">Alistipes onderdonkii</name>
    <dbReference type="NCBI Taxonomy" id="328813"/>
    <lineage>
        <taxon>Bacteria</taxon>
        <taxon>Pseudomonadati</taxon>
        <taxon>Bacteroidota</taxon>
        <taxon>Bacteroidia</taxon>
        <taxon>Bacteroidales</taxon>
        <taxon>Rikenellaceae</taxon>
        <taxon>Alistipes</taxon>
    </lineage>
</organism>
<evidence type="ECO:0000259" key="3">
    <source>
        <dbReference type="Pfam" id="PF03629"/>
    </source>
</evidence>
<evidence type="ECO:0000313" key="4">
    <source>
        <dbReference type="EMBL" id="OUN03616.1"/>
    </source>
</evidence>
<dbReference type="GO" id="GO:0005975">
    <property type="term" value="P:carbohydrate metabolic process"/>
    <property type="evidence" value="ECO:0007669"/>
    <property type="project" value="InterPro"/>
</dbReference>
<feature type="chain" id="PRO_5012441030" evidence="2">
    <location>
        <begin position="21"/>
        <end position="659"/>
    </location>
</feature>
<reference evidence="5" key="1">
    <citation type="submission" date="2017-04" db="EMBL/GenBank/DDBJ databases">
        <title>Function of individual gut microbiota members based on whole genome sequencing of pure cultures obtained from chicken caecum.</title>
        <authorList>
            <person name="Medvecky M."/>
            <person name="Cejkova D."/>
            <person name="Polansky O."/>
            <person name="Karasova D."/>
            <person name="Kubasova T."/>
            <person name="Cizek A."/>
            <person name="Rychlik I."/>
        </authorList>
    </citation>
    <scope>NUCLEOTIDE SEQUENCE [LARGE SCALE GENOMIC DNA]</scope>
    <source>
        <strain evidence="5">An90</strain>
    </source>
</reference>
<dbReference type="InterPro" id="IPR013783">
    <property type="entry name" value="Ig-like_fold"/>
</dbReference>
<protein>
    <submittedName>
        <fullName evidence="4">9-O-acetylesterase</fullName>
    </submittedName>
</protein>